<dbReference type="Gene3D" id="3.10.180.10">
    <property type="entry name" value="2,3-Dihydroxybiphenyl 1,2-Dioxygenase, domain 1"/>
    <property type="match status" value="1"/>
</dbReference>
<evidence type="ECO:0000313" key="3">
    <source>
        <dbReference type="Proteomes" id="UP000782705"/>
    </source>
</evidence>
<dbReference type="CDD" id="cd07251">
    <property type="entry name" value="VOC_like"/>
    <property type="match status" value="1"/>
</dbReference>
<comment type="caution">
    <text evidence="2">The sequence shown here is derived from an EMBL/GenBank/DDBJ whole genome shotgun (WGS) entry which is preliminary data.</text>
</comment>
<sequence>MNRINLVCLGVQDLQASLAFYQQLGFQTTARADAPIVFFNNQGSKLELFPIEQLAKDINETNPPTISRSHFSGITLACNLKSQAEVDQMMTLVRKAGGHIAKEPQPTDWGGYSGYFQDLDGYYWEVAYGGDWQFDEQEMLIID</sequence>
<gene>
    <name evidence="2" type="ORF">BAU17_07830</name>
</gene>
<evidence type="ECO:0000259" key="1">
    <source>
        <dbReference type="PROSITE" id="PS51819"/>
    </source>
</evidence>
<reference evidence="2 3" key="1">
    <citation type="submission" date="2016-06" db="EMBL/GenBank/DDBJ databases">
        <title>Four novel species of enterococci isolated from chicken manure.</title>
        <authorList>
            <person name="Van Tyne D."/>
        </authorList>
    </citation>
    <scope>NUCLEOTIDE SEQUENCE [LARGE SCALE GENOMIC DNA]</scope>
    <source>
        <strain evidence="2 3">CU12B</strain>
    </source>
</reference>
<feature type="domain" description="VOC" evidence="1">
    <location>
        <begin position="3"/>
        <end position="129"/>
    </location>
</feature>
<evidence type="ECO:0000313" key="2">
    <source>
        <dbReference type="EMBL" id="KAF1303030.1"/>
    </source>
</evidence>
<dbReference type="Proteomes" id="UP000782705">
    <property type="component" value="Unassembled WGS sequence"/>
</dbReference>
<keyword evidence="3" id="KW-1185">Reference proteome</keyword>
<dbReference type="EMBL" id="MAEL01000044">
    <property type="protein sequence ID" value="KAF1303030.1"/>
    <property type="molecule type" value="Genomic_DNA"/>
</dbReference>
<dbReference type="RefSeq" id="WP_161902401.1">
    <property type="nucleotide sequence ID" value="NZ_MAEL01000044.1"/>
</dbReference>
<dbReference type="InterPro" id="IPR037523">
    <property type="entry name" value="VOC_core"/>
</dbReference>
<dbReference type="SUPFAM" id="SSF54593">
    <property type="entry name" value="Glyoxalase/Bleomycin resistance protein/Dihydroxybiphenyl dioxygenase"/>
    <property type="match status" value="1"/>
</dbReference>
<dbReference type="InterPro" id="IPR029068">
    <property type="entry name" value="Glyas_Bleomycin-R_OHBP_Dase"/>
</dbReference>
<dbReference type="PANTHER" id="PTHR36503">
    <property type="entry name" value="BLR2520 PROTEIN"/>
    <property type="match status" value="1"/>
</dbReference>
<name>A0ABQ6YYW1_9ENTE</name>
<dbReference type="Pfam" id="PF00903">
    <property type="entry name" value="Glyoxalase"/>
    <property type="match status" value="1"/>
</dbReference>
<proteinExistence type="predicted"/>
<dbReference type="PANTHER" id="PTHR36503:SF1">
    <property type="entry name" value="BLR2520 PROTEIN"/>
    <property type="match status" value="1"/>
</dbReference>
<protein>
    <submittedName>
        <fullName evidence="2">Glyoxalase</fullName>
    </submittedName>
</protein>
<organism evidence="2 3">
    <name type="scientific">Candidatus Enterococcus willemsii</name>
    <dbReference type="NCBI Taxonomy" id="1857215"/>
    <lineage>
        <taxon>Bacteria</taxon>
        <taxon>Bacillati</taxon>
        <taxon>Bacillota</taxon>
        <taxon>Bacilli</taxon>
        <taxon>Lactobacillales</taxon>
        <taxon>Enterococcaceae</taxon>
        <taxon>Enterococcus</taxon>
    </lineage>
</organism>
<dbReference type="PROSITE" id="PS51819">
    <property type="entry name" value="VOC"/>
    <property type="match status" value="1"/>
</dbReference>
<accession>A0ABQ6YYW1</accession>
<dbReference type="InterPro" id="IPR004360">
    <property type="entry name" value="Glyas_Fos-R_dOase_dom"/>
</dbReference>